<proteinExistence type="predicted"/>
<dbReference type="AlphaFoldDB" id="A0A139KMN3"/>
<reference evidence="1 2" key="1">
    <citation type="submission" date="2016-02" db="EMBL/GenBank/DDBJ databases">
        <authorList>
            <person name="Wen L."/>
            <person name="He K."/>
            <person name="Yang H."/>
        </authorList>
    </citation>
    <scope>NUCLEOTIDE SEQUENCE [LARGE SCALE GENOMIC DNA]</scope>
    <source>
        <strain evidence="1 2">KLE1704</strain>
    </source>
</reference>
<dbReference type="EMBL" id="LTDF01000179">
    <property type="protein sequence ID" value="KXT40434.1"/>
    <property type="molecule type" value="Genomic_DNA"/>
</dbReference>
<name>A0A139KMN3_9BACE</name>
<comment type="caution">
    <text evidence="1">The sequence shown here is derived from an EMBL/GenBank/DDBJ whole genome shotgun (WGS) entry which is preliminary data.</text>
</comment>
<dbReference type="PATRIC" id="fig|329854.7.peg.5523"/>
<dbReference type="Proteomes" id="UP000070319">
    <property type="component" value="Unassembled WGS sequence"/>
</dbReference>
<evidence type="ECO:0000313" key="1">
    <source>
        <dbReference type="EMBL" id="KXT40434.1"/>
    </source>
</evidence>
<accession>A0A139KMN3</accession>
<protein>
    <submittedName>
        <fullName evidence="1">Uncharacterized protein</fullName>
    </submittedName>
</protein>
<organism evidence="1">
    <name type="scientific">Bacteroides intestinalis</name>
    <dbReference type="NCBI Taxonomy" id="329854"/>
    <lineage>
        <taxon>Bacteria</taxon>
        <taxon>Pseudomonadati</taxon>
        <taxon>Bacteroidota</taxon>
        <taxon>Bacteroidia</taxon>
        <taxon>Bacteroidales</taxon>
        <taxon>Bacteroidaceae</taxon>
        <taxon>Bacteroides</taxon>
    </lineage>
</organism>
<evidence type="ECO:0000313" key="2">
    <source>
        <dbReference type="Proteomes" id="UP000070319"/>
    </source>
</evidence>
<sequence>MENVEPTTVGRSFATGKRTKTIRQSVVFIRLPSHSTYCF</sequence>
<gene>
    <name evidence="1" type="ORF">HMPREF2531_05451</name>
</gene>